<protein>
    <recommendedName>
        <fullName evidence="7">Major facilitator superfamily (MFS) profile domain-containing protein</fullName>
    </recommendedName>
</protein>
<name>A0AAV2PIB5_MEGNR</name>
<dbReference type="EMBL" id="CAXKWB010000194">
    <property type="protein sequence ID" value="CAL4059779.1"/>
    <property type="molecule type" value="Genomic_DNA"/>
</dbReference>
<feature type="transmembrane region" description="Helical" evidence="6">
    <location>
        <begin position="465"/>
        <end position="483"/>
    </location>
</feature>
<evidence type="ECO:0000256" key="3">
    <source>
        <dbReference type="ARBA" id="ARBA00022989"/>
    </source>
</evidence>
<evidence type="ECO:0000256" key="6">
    <source>
        <dbReference type="SAM" id="Phobius"/>
    </source>
</evidence>
<sequence>MGMKNFDDIFDHIGGFGLYQFGLFTVTCYINTLMSFTYFGQMFMSLTPPHWCSPPPEFTSANLTNEEIKKLTIPINENGEYHKCKRYDINFTEEFDLHKNIGNDTSWPTTTCDHGITYNFSLYYPTITSELNWVCDEDWKPSFAQSLFFVGSVFGCQIFGYMADKYGRLPAIVLSNTIGGIAGVASAFANSFIIFTILRFIVGMVFDSHLSIIYMLMLEYVSSEYRSVVANVPIMIFLTLGMVILPWMAIGLGDWRWLTVIIHFPHCICILLIWIIPESMRWNISKGNVDNAVKTLKAAAKVNKKTLSEDFIEDFKAYAISSKEGEKKVTILDLLKTPNLRKRFILLICMWLVIQLTYDGHMRNTENIGTNVFITFTMSGLIELPADLVTIFSMDWLGRRHTTVWSLVLSGVASLIISLFRPDQDMAILVTAMVGRFLITMAINVGMQYQCEVIPTVSRGQGTGAIHTLGFAFSFFSPYIVYLSKFKFWLPYFVMGLLSIAGGLACLGLPETLQESLPDTLEDGENAFAQQPCCYNPFNRKKSKDKTESNENGVDNAVYEDSHL</sequence>
<feature type="transmembrane region" description="Helical" evidence="6">
    <location>
        <begin position="194"/>
        <end position="216"/>
    </location>
</feature>
<evidence type="ECO:0000313" key="9">
    <source>
        <dbReference type="Proteomes" id="UP001497623"/>
    </source>
</evidence>
<dbReference type="InterPro" id="IPR005829">
    <property type="entry name" value="Sugar_transporter_CS"/>
</dbReference>
<evidence type="ECO:0000256" key="2">
    <source>
        <dbReference type="ARBA" id="ARBA00022692"/>
    </source>
</evidence>
<feature type="transmembrane region" description="Helical" evidence="6">
    <location>
        <begin position="21"/>
        <end position="39"/>
    </location>
</feature>
<keyword evidence="4 6" id="KW-0472">Membrane</keyword>
<gene>
    <name evidence="8" type="ORF">MNOR_LOCUS822</name>
</gene>
<evidence type="ECO:0000256" key="1">
    <source>
        <dbReference type="ARBA" id="ARBA00004141"/>
    </source>
</evidence>
<feature type="transmembrane region" description="Helical" evidence="6">
    <location>
        <begin position="255"/>
        <end position="276"/>
    </location>
</feature>
<dbReference type="SUPFAM" id="SSF103473">
    <property type="entry name" value="MFS general substrate transporter"/>
    <property type="match status" value="1"/>
</dbReference>
<feature type="transmembrane region" description="Helical" evidence="6">
    <location>
        <begin position="372"/>
        <end position="392"/>
    </location>
</feature>
<feature type="transmembrane region" description="Helical" evidence="6">
    <location>
        <begin position="426"/>
        <end position="445"/>
    </location>
</feature>
<evidence type="ECO:0000313" key="8">
    <source>
        <dbReference type="EMBL" id="CAL4059779.1"/>
    </source>
</evidence>
<feature type="domain" description="Major facilitator superfamily (MFS) profile" evidence="7">
    <location>
        <begin position="99"/>
        <end position="514"/>
    </location>
</feature>
<dbReference type="InterPro" id="IPR005828">
    <property type="entry name" value="MFS_sugar_transport-like"/>
</dbReference>
<dbReference type="PANTHER" id="PTHR24064">
    <property type="entry name" value="SOLUTE CARRIER FAMILY 22 MEMBER"/>
    <property type="match status" value="1"/>
</dbReference>
<dbReference type="GO" id="GO:0022857">
    <property type="term" value="F:transmembrane transporter activity"/>
    <property type="evidence" value="ECO:0007669"/>
    <property type="project" value="InterPro"/>
</dbReference>
<dbReference type="PROSITE" id="PS50850">
    <property type="entry name" value="MFS"/>
    <property type="match status" value="1"/>
</dbReference>
<reference evidence="8 9" key="1">
    <citation type="submission" date="2024-05" db="EMBL/GenBank/DDBJ databases">
        <authorList>
            <person name="Wallberg A."/>
        </authorList>
    </citation>
    <scope>NUCLEOTIDE SEQUENCE [LARGE SCALE GENOMIC DNA]</scope>
</reference>
<dbReference type="Pfam" id="PF00083">
    <property type="entry name" value="Sugar_tr"/>
    <property type="match status" value="1"/>
</dbReference>
<keyword evidence="2 6" id="KW-0812">Transmembrane</keyword>
<dbReference type="InterPro" id="IPR020846">
    <property type="entry name" value="MFS_dom"/>
</dbReference>
<feature type="transmembrane region" description="Helical" evidence="6">
    <location>
        <begin position="169"/>
        <end position="188"/>
    </location>
</feature>
<proteinExistence type="predicted"/>
<dbReference type="Proteomes" id="UP001497623">
    <property type="component" value="Unassembled WGS sequence"/>
</dbReference>
<keyword evidence="3 6" id="KW-1133">Transmembrane helix</keyword>
<feature type="transmembrane region" description="Helical" evidence="6">
    <location>
        <begin position="489"/>
        <end position="509"/>
    </location>
</feature>
<dbReference type="GO" id="GO:0016020">
    <property type="term" value="C:membrane"/>
    <property type="evidence" value="ECO:0007669"/>
    <property type="project" value="UniProtKB-SubCell"/>
</dbReference>
<keyword evidence="9" id="KW-1185">Reference proteome</keyword>
<evidence type="ECO:0000259" key="7">
    <source>
        <dbReference type="PROSITE" id="PS50850"/>
    </source>
</evidence>
<evidence type="ECO:0000256" key="5">
    <source>
        <dbReference type="SAM" id="MobiDB-lite"/>
    </source>
</evidence>
<dbReference type="InterPro" id="IPR036259">
    <property type="entry name" value="MFS_trans_sf"/>
</dbReference>
<dbReference type="Gene3D" id="1.20.1250.20">
    <property type="entry name" value="MFS general substrate transporter like domains"/>
    <property type="match status" value="1"/>
</dbReference>
<dbReference type="PROSITE" id="PS00216">
    <property type="entry name" value="SUGAR_TRANSPORT_1"/>
    <property type="match status" value="1"/>
</dbReference>
<comment type="subcellular location">
    <subcellularLocation>
        <location evidence="1">Membrane</location>
        <topology evidence="1">Multi-pass membrane protein</topology>
    </subcellularLocation>
</comment>
<feature type="region of interest" description="Disordered" evidence="5">
    <location>
        <begin position="539"/>
        <end position="564"/>
    </location>
</feature>
<feature type="transmembrane region" description="Helical" evidence="6">
    <location>
        <begin position="228"/>
        <end position="249"/>
    </location>
</feature>
<dbReference type="AlphaFoldDB" id="A0AAV2PIB5"/>
<dbReference type="CDD" id="cd17317">
    <property type="entry name" value="MFS_SLC22"/>
    <property type="match status" value="1"/>
</dbReference>
<feature type="transmembrane region" description="Helical" evidence="6">
    <location>
        <begin position="404"/>
        <end position="420"/>
    </location>
</feature>
<accession>A0AAV2PIB5</accession>
<comment type="caution">
    <text evidence="8">The sequence shown here is derived from an EMBL/GenBank/DDBJ whole genome shotgun (WGS) entry which is preliminary data.</text>
</comment>
<evidence type="ECO:0000256" key="4">
    <source>
        <dbReference type="ARBA" id="ARBA00023136"/>
    </source>
</evidence>
<organism evidence="8 9">
    <name type="scientific">Meganyctiphanes norvegica</name>
    <name type="common">Northern krill</name>
    <name type="synonym">Thysanopoda norvegica</name>
    <dbReference type="NCBI Taxonomy" id="48144"/>
    <lineage>
        <taxon>Eukaryota</taxon>
        <taxon>Metazoa</taxon>
        <taxon>Ecdysozoa</taxon>
        <taxon>Arthropoda</taxon>
        <taxon>Crustacea</taxon>
        <taxon>Multicrustacea</taxon>
        <taxon>Malacostraca</taxon>
        <taxon>Eumalacostraca</taxon>
        <taxon>Eucarida</taxon>
        <taxon>Euphausiacea</taxon>
        <taxon>Euphausiidae</taxon>
        <taxon>Meganyctiphanes</taxon>
    </lineage>
</organism>